<keyword evidence="2" id="KW-1185">Reference proteome</keyword>
<protein>
    <submittedName>
        <fullName evidence="1">Uncharacterized protein</fullName>
    </submittedName>
</protein>
<comment type="caution">
    <text evidence="1">The sequence shown here is derived from an EMBL/GenBank/DDBJ whole genome shotgun (WGS) entry which is preliminary data.</text>
</comment>
<dbReference type="EMBL" id="SRYB01000006">
    <property type="protein sequence ID" value="TGY79520.1"/>
    <property type="molecule type" value="Genomic_DNA"/>
</dbReference>
<name>A0AC61RIN7_9BACT</name>
<proteinExistence type="predicted"/>
<evidence type="ECO:0000313" key="2">
    <source>
        <dbReference type="Proteomes" id="UP000306319"/>
    </source>
</evidence>
<gene>
    <name evidence="1" type="ORF">E5331_05775</name>
</gene>
<evidence type="ECO:0000313" key="1">
    <source>
        <dbReference type="EMBL" id="TGY79520.1"/>
    </source>
</evidence>
<dbReference type="Proteomes" id="UP000306319">
    <property type="component" value="Unassembled WGS sequence"/>
</dbReference>
<reference evidence="1" key="1">
    <citation type="submission" date="2019-04" db="EMBL/GenBank/DDBJ databases">
        <title>Microbes associate with the intestines of laboratory mice.</title>
        <authorList>
            <person name="Navarre W."/>
            <person name="Wong E."/>
            <person name="Huang K."/>
            <person name="Tropini C."/>
            <person name="Ng K."/>
            <person name="Yu B."/>
        </authorList>
    </citation>
    <scope>NUCLEOTIDE SEQUENCE</scope>
    <source>
        <strain evidence="1">NM04_E33</strain>
    </source>
</reference>
<organism evidence="1 2">
    <name type="scientific">Lepagella muris</name>
    <dbReference type="NCBI Taxonomy" id="3032870"/>
    <lineage>
        <taxon>Bacteria</taxon>
        <taxon>Pseudomonadati</taxon>
        <taxon>Bacteroidota</taxon>
        <taxon>Bacteroidia</taxon>
        <taxon>Bacteroidales</taxon>
        <taxon>Muribaculaceae</taxon>
        <taxon>Lepagella</taxon>
    </lineage>
</organism>
<accession>A0AC61RIN7</accession>
<sequence length="432" mass="49295">MALSFYGIPLLEEAMQNWQSLSEFRRERTRNKNYTFGRQWCDVISVNGRRMTEYDYIVSEGSLPLKNNLIRRIVRNVVGVFRRQLAEKMEGWSESLQQIAAHNRMYELLSRTMEEFLISGMAVHKVWHSDGKPVACDSVSPQDFFFDKGARDICGRDANLVGQLHDLSFPDYCDAFVQTQEDYERIATRCNSGEPIRVVEIWRHERVGRHVYHDSRKGSVIVADDGVKLPREIRSLPSSWHIADVWRYYFIDSEGRILSSGDSPLPDGGHPFVFKCYPFLDGEIHSFVADIIDQQRYTNRLITMYDWIMRASAKGVLLMPEGAVDPENMQNVVDQWSRFNGVIVYRPRPGYPDPKQVSGNATNIGISELLDIQLKMLEDVSGVNGALQGNLANNSISGTLYNQQTQNALISLSDLLDTFASFISEITTKLTI</sequence>